<dbReference type="Proteomes" id="UP000722750">
    <property type="component" value="Unassembled WGS sequence"/>
</dbReference>
<dbReference type="EMBL" id="JAANXD010000081">
    <property type="protein sequence ID" value="MBS1259120.1"/>
    <property type="molecule type" value="Genomic_DNA"/>
</dbReference>
<gene>
    <name evidence="1" type="ORF">MAG551_02186</name>
</gene>
<accession>A0A941W6Q0</accession>
<proteinExistence type="predicted"/>
<reference evidence="1" key="1">
    <citation type="journal article" date="2021" name="ISME J.">
        <title>Fine-scale metabolic discontinuity in a stratified prokaryote microbiome of a Red Sea deep halocline.</title>
        <authorList>
            <person name="Michoud G."/>
            <person name="Ngugi D.K."/>
            <person name="Barozzi A."/>
            <person name="Merlino G."/>
            <person name="Calleja M.L."/>
            <person name="Delgado-Huertas A."/>
            <person name="Moran X.A.G."/>
            <person name="Daffonchio D."/>
        </authorList>
    </citation>
    <scope>NUCLEOTIDE SEQUENCE</scope>
    <source>
        <strain evidence="1">SuakinDeep_MAG55_1</strain>
    </source>
</reference>
<sequence length="135" mass="16465">MDRKKLAVIHIVKKELSLSDEEYRNILERVTGVRSAKDLTDNQFHKLMRYFVRTRHYRVTNGGITLRQEYYIRQLKERLQWDDSHFQNYIHKYFHKRELNTYTRHDASNLIVALQAILKTLPDKKQIYRKDAEKN</sequence>
<evidence type="ECO:0008006" key="3">
    <source>
        <dbReference type="Google" id="ProtNLM"/>
    </source>
</evidence>
<dbReference type="InterPro" id="IPR009363">
    <property type="entry name" value="Phage_Mu_Gp16"/>
</dbReference>
<evidence type="ECO:0000313" key="2">
    <source>
        <dbReference type="Proteomes" id="UP000722750"/>
    </source>
</evidence>
<dbReference type="Pfam" id="PF06252">
    <property type="entry name" value="GemA"/>
    <property type="match status" value="1"/>
</dbReference>
<dbReference type="AlphaFoldDB" id="A0A941W6Q0"/>
<name>A0A941W6Q0_9BACT</name>
<evidence type="ECO:0000313" key="1">
    <source>
        <dbReference type="EMBL" id="MBS1259120.1"/>
    </source>
</evidence>
<organism evidence="1 2">
    <name type="scientific">Candidatus Scalindua arabica</name>
    <dbReference type="NCBI Taxonomy" id="1127984"/>
    <lineage>
        <taxon>Bacteria</taxon>
        <taxon>Pseudomonadati</taxon>
        <taxon>Planctomycetota</taxon>
        <taxon>Candidatus Brocadiia</taxon>
        <taxon>Candidatus Brocadiales</taxon>
        <taxon>Candidatus Scalinduaceae</taxon>
        <taxon>Candidatus Scalindua</taxon>
    </lineage>
</organism>
<protein>
    <recommendedName>
        <fullName evidence="3">DUF1018 domain-containing protein</fullName>
    </recommendedName>
</protein>
<comment type="caution">
    <text evidence="1">The sequence shown here is derived from an EMBL/GenBank/DDBJ whole genome shotgun (WGS) entry which is preliminary data.</text>
</comment>